<evidence type="ECO:0000256" key="1">
    <source>
        <dbReference type="SAM" id="MobiDB-lite"/>
    </source>
</evidence>
<name>A0AAV4P641_CAEEX</name>
<sequence length="128" mass="14978">MTDTSSSWLTKQPLTEHWVFRYGLCRNFPSTRHSHSVISDFWSRTRREKKKRKGKKKHSLSHPHTEKSLGRIKPIKSNYIQRTTGGSEVVSHVRQTFLLDFFPKEETDLFLFNVLFFAVVVSVLVVSL</sequence>
<keyword evidence="2" id="KW-0472">Membrane</keyword>
<evidence type="ECO:0000313" key="4">
    <source>
        <dbReference type="Proteomes" id="UP001054945"/>
    </source>
</evidence>
<dbReference type="AlphaFoldDB" id="A0AAV4P641"/>
<feature type="compositionally biased region" description="Basic residues" evidence="1">
    <location>
        <begin position="45"/>
        <end position="61"/>
    </location>
</feature>
<accession>A0AAV4P641</accession>
<protein>
    <submittedName>
        <fullName evidence="3">Uncharacterized protein</fullName>
    </submittedName>
</protein>
<keyword evidence="2" id="KW-0812">Transmembrane</keyword>
<dbReference type="EMBL" id="BPLR01021658">
    <property type="protein sequence ID" value="GIX92119.1"/>
    <property type="molecule type" value="Genomic_DNA"/>
</dbReference>
<comment type="caution">
    <text evidence="3">The sequence shown here is derived from an EMBL/GenBank/DDBJ whole genome shotgun (WGS) entry which is preliminary data.</text>
</comment>
<keyword evidence="2" id="KW-1133">Transmembrane helix</keyword>
<organism evidence="3 4">
    <name type="scientific">Caerostris extrusa</name>
    <name type="common">Bark spider</name>
    <name type="synonym">Caerostris bankana</name>
    <dbReference type="NCBI Taxonomy" id="172846"/>
    <lineage>
        <taxon>Eukaryota</taxon>
        <taxon>Metazoa</taxon>
        <taxon>Ecdysozoa</taxon>
        <taxon>Arthropoda</taxon>
        <taxon>Chelicerata</taxon>
        <taxon>Arachnida</taxon>
        <taxon>Araneae</taxon>
        <taxon>Araneomorphae</taxon>
        <taxon>Entelegynae</taxon>
        <taxon>Araneoidea</taxon>
        <taxon>Araneidae</taxon>
        <taxon>Caerostris</taxon>
    </lineage>
</organism>
<proteinExistence type="predicted"/>
<reference evidence="3 4" key="1">
    <citation type="submission" date="2021-06" db="EMBL/GenBank/DDBJ databases">
        <title>Caerostris extrusa draft genome.</title>
        <authorList>
            <person name="Kono N."/>
            <person name="Arakawa K."/>
        </authorList>
    </citation>
    <scope>NUCLEOTIDE SEQUENCE [LARGE SCALE GENOMIC DNA]</scope>
</reference>
<evidence type="ECO:0000313" key="3">
    <source>
        <dbReference type="EMBL" id="GIX92119.1"/>
    </source>
</evidence>
<keyword evidence="4" id="KW-1185">Reference proteome</keyword>
<evidence type="ECO:0000256" key="2">
    <source>
        <dbReference type="SAM" id="Phobius"/>
    </source>
</evidence>
<dbReference type="Proteomes" id="UP001054945">
    <property type="component" value="Unassembled WGS sequence"/>
</dbReference>
<feature type="region of interest" description="Disordered" evidence="1">
    <location>
        <begin position="45"/>
        <end position="68"/>
    </location>
</feature>
<gene>
    <name evidence="3" type="ORF">CEXT_17391</name>
</gene>
<feature type="transmembrane region" description="Helical" evidence="2">
    <location>
        <begin position="109"/>
        <end position="127"/>
    </location>
</feature>